<proteinExistence type="predicted"/>
<name>A0ABQ0Q5T5_9PROT</name>
<dbReference type="EMBL" id="BAPV01000060">
    <property type="protein sequence ID" value="GBQ92773.1"/>
    <property type="molecule type" value="Genomic_DNA"/>
</dbReference>
<evidence type="ECO:0000313" key="2">
    <source>
        <dbReference type="Proteomes" id="UP001062776"/>
    </source>
</evidence>
<gene>
    <name evidence="1" type="ORF">AA0535_2651</name>
</gene>
<keyword evidence="2" id="KW-1185">Reference proteome</keyword>
<dbReference type="Proteomes" id="UP001062776">
    <property type="component" value="Unassembled WGS sequence"/>
</dbReference>
<comment type="caution">
    <text evidence="1">The sequence shown here is derived from an EMBL/GenBank/DDBJ whole genome shotgun (WGS) entry which is preliminary data.</text>
</comment>
<accession>A0ABQ0Q5T5</accession>
<organism evidence="1 2">
    <name type="scientific">Asaia krungthepensis NRIC 0535</name>
    <dbReference type="NCBI Taxonomy" id="1307925"/>
    <lineage>
        <taxon>Bacteria</taxon>
        <taxon>Pseudomonadati</taxon>
        <taxon>Pseudomonadota</taxon>
        <taxon>Alphaproteobacteria</taxon>
        <taxon>Acetobacterales</taxon>
        <taxon>Acetobacteraceae</taxon>
        <taxon>Asaia</taxon>
    </lineage>
</organism>
<sequence length="77" mass="8705">MGVETHGFCIDRDHRTQIEIVGEIAIMEMDRSARCGHVRKTLGLEKTEADDFSSAFPFFVWCPEEDSNFHVLADTGT</sequence>
<reference evidence="1" key="1">
    <citation type="submission" date="2013-04" db="EMBL/GenBank/DDBJ databases">
        <title>The genome sequencing project of 58 acetic acid bacteria.</title>
        <authorList>
            <person name="Okamoto-Kainuma A."/>
            <person name="Ishikawa M."/>
            <person name="Umino S."/>
            <person name="Koizumi Y."/>
            <person name="Shiwa Y."/>
            <person name="Yoshikawa H."/>
            <person name="Matsutani M."/>
            <person name="Matsushita K."/>
        </authorList>
    </citation>
    <scope>NUCLEOTIDE SEQUENCE</scope>
    <source>
        <strain evidence="1">NRIC 0535</strain>
    </source>
</reference>
<evidence type="ECO:0000313" key="1">
    <source>
        <dbReference type="EMBL" id="GBQ92773.1"/>
    </source>
</evidence>
<protein>
    <submittedName>
        <fullName evidence="1">Uncharacterized protein</fullName>
    </submittedName>
</protein>